<gene>
    <name evidence="1" type="ORF">Ciccas_008946</name>
</gene>
<comment type="caution">
    <text evidence="1">The sequence shown here is derived from an EMBL/GenBank/DDBJ whole genome shotgun (WGS) entry which is preliminary data.</text>
</comment>
<sequence>MLFHETGSRSPGSFKNTDADFNLGMAMGCLLSSREPGVFIAIGCQVLLPYAATRDAETGVFSASC</sequence>
<dbReference type="SUPFAM" id="SSF53774">
    <property type="entry name" value="Glutaminase/Asparaginase"/>
    <property type="match status" value="1"/>
</dbReference>
<evidence type="ECO:0000313" key="1">
    <source>
        <dbReference type="EMBL" id="KAL3312461.1"/>
    </source>
</evidence>
<dbReference type="Proteomes" id="UP001626550">
    <property type="component" value="Unassembled WGS sequence"/>
</dbReference>
<organism evidence="1 2">
    <name type="scientific">Cichlidogyrus casuarinus</name>
    <dbReference type="NCBI Taxonomy" id="1844966"/>
    <lineage>
        <taxon>Eukaryota</taxon>
        <taxon>Metazoa</taxon>
        <taxon>Spiralia</taxon>
        <taxon>Lophotrochozoa</taxon>
        <taxon>Platyhelminthes</taxon>
        <taxon>Monogenea</taxon>
        <taxon>Monopisthocotylea</taxon>
        <taxon>Dactylogyridea</taxon>
        <taxon>Ancyrocephalidae</taxon>
        <taxon>Cichlidogyrus</taxon>
    </lineage>
</organism>
<keyword evidence="2" id="KW-1185">Reference proteome</keyword>
<reference evidence="1 2" key="1">
    <citation type="submission" date="2024-11" db="EMBL/GenBank/DDBJ databases">
        <title>Adaptive evolution of stress response genes in parasites aligns with host niche diversity.</title>
        <authorList>
            <person name="Hahn C."/>
            <person name="Resl P."/>
        </authorList>
    </citation>
    <scope>NUCLEOTIDE SEQUENCE [LARGE SCALE GENOMIC DNA]</scope>
    <source>
        <strain evidence="1">EGGRZ-B1_66</strain>
        <tissue evidence="1">Body</tissue>
    </source>
</reference>
<dbReference type="AlphaFoldDB" id="A0ABD2Q166"/>
<proteinExistence type="predicted"/>
<dbReference type="InterPro" id="IPR036152">
    <property type="entry name" value="Asp/glu_Ase-like_sf"/>
</dbReference>
<evidence type="ECO:0000313" key="2">
    <source>
        <dbReference type="Proteomes" id="UP001626550"/>
    </source>
</evidence>
<name>A0ABD2Q166_9PLAT</name>
<protein>
    <submittedName>
        <fullName evidence="1">Uncharacterized protein</fullName>
    </submittedName>
</protein>
<accession>A0ABD2Q166</accession>
<dbReference type="EMBL" id="JBJKFK010001691">
    <property type="protein sequence ID" value="KAL3312461.1"/>
    <property type="molecule type" value="Genomic_DNA"/>
</dbReference>